<evidence type="ECO:0000256" key="1">
    <source>
        <dbReference type="SAM" id="MobiDB-lite"/>
    </source>
</evidence>
<comment type="caution">
    <text evidence="2">The sequence shown here is derived from an EMBL/GenBank/DDBJ whole genome shotgun (WGS) entry which is preliminary data.</text>
</comment>
<feature type="region of interest" description="Disordered" evidence="1">
    <location>
        <begin position="84"/>
        <end position="128"/>
    </location>
</feature>
<accession>A0ABU6YCW4</accession>
<sequence>MDIVLSTIAAPGMQWDAYKPKSDRVDNRILTTHARGWLKMIVYNLQSLRHETTFSMETTLLLYTFMSDRRIHLGRILNKSMYQATSEGKEESPESGCPTSKSTTHSIHEPQDQPATSSAATAPLAPPEPCCTDLLKKILRKLRRRKKDLRSTQYIIRTTNLGLEFLDVIPVSSSNSADEDYV</sequence>
<reference evidence="2 3" key="1">
    <citation type="journal article" date="2023" name="Plants (Basel)">
        <title>Bridging the Gap: Combining Genomics and Transcriptomics Approaches to Understand Stylosanthes scabra, an Orphan Legume from the Brazilian Caatinga.</title>
        <authorList>
            <person name="Ferreira-Neto J.R.C."/>
            <person name="da Silva M.D."/>
            <person name="Binneck E."/>
            <person name="de Melo N.F."/>
            <person name="da Silva R.H."/>
            <person name="de Melo A.L.T.M."/>
            <person name="Pandolfi V."/>
            <person name="Bustamante F.O."/>
            <person name="Brasileiro-Vidal A.C."/>
            <person name="Benko-Iseppon A.M."/>
        </authorList>
    </citation>
    <scope>NUCLEOTIDE SEQUENCE [LARGE SCALE GENOMIC DNA]</scope>
    <source>
        <tissue evidence="2">Leaves</tissue>
    </source>
</reference>
<evidence type="ECO:0000313" key="2">
    <source>
        <dbReference type="EMBL" id="MED6207236.1"/>
    </source>
</evidence>
<name>A0ABU6YCW4_9FABA</name>
<proteinExistence type="predicted"/>
<protein>
    <submittedName>
        <fullName evidence="2">Uncharacterized protein</fullName>
    </submittedName>
</protein>
<gene>
    <name evidence="2" type="ORF">PIB30_033930</name>
</gene>
<feature type="compositionally biased region" description="Low complexity" evidence="1">
    <location>
        <begin position="114"/>
        <end position="123"/>
    </location>
</feature>
<dbReference type="EMBL" id="JASCZI010241811">
    <property type="protein sequence ID" value="MED6207236.1"/>
    <property type="molecule type" value="Genomic_DNA"/>
</dbReference>
<organism evidence="2 3">
    <name type="scientific">Stylosanthes scabra</name>
    <dbReference type="NCBI Taxonomy" id="79078"/>
    <lineage>
        <taxon>Eukaryota</taxon>
        <taxon>Viridiplantae</taxon>
        <taxon>Streptophyta</taxon>
        <taxon>Embryophyta</taxon>
        <taxon>Tracheophyta</taxon>
        <taxon>Spermatophyta</taxon>
        <taxon>Magnoliopsida</taxon>
        <taxon>eudicotyledons</taxon>
        <taxon>Gunneridae</taxon>
        <taxon>Pentapetalae</taxon>
        <taxon>rosids</taxon>
        <taxon>fabids</taxon>
        <taxon>Fabales</taxon>
        <taxon>Fabaceae</taxon>
        <taxon>Papilionoideae</taxon>
        <taxon>50 kb inversion clade</taxon>
        <taxon>dalbergioids sensu lato</taxon>
        <taxon>Dalbergieae</taxon>
        <taxon>Pterocarpus clade</taxon>
        <taxon>Stylosanthes</taxon>
    </lineage>
</organism>
<dbReference type="Proteomes" id="UP001341840">
    <property type="component" value="Unassembled WGS sequence"/>
</dbReference>
<evidence type="ECO:0000313" key="3">
    <source>
        <dbReference type="Proteomes" id="UP001341840"/>
    </source>
</evidence>
<keyword evidence="3" id="KW-1185">Reference proteome</keyword>